<evidence type="ECO:0000313" key="2">
    <source>
        <dbReference type="EMBL" id="KFD73214.1"/>
    </source>
</evidence>
<dbReference type="Proteomes" id="UP000030758">
    <property type="component" value="Unassembled WGS sequence"/>
</dbReference>
<keyword evidence="3" id="KW-1185">Reference proteome</keyword>
<dbReference type="EMBL" id="KL363244">
    <property type="protein sequence ID" value="KFD51001.1"/>
    <property type="molecule type" value="Genomic_DNA"/>
</dbReference>
<dbReference type="AlphaFoldDB" id="A0A085NUR8"/>
<name>A0A085NUR8_9BILA</name>
<dbReference type="Proteomes" id="UP000030764">
    <property type="component" value="Unassembled WGS sequence"/>
</dbReference>
<accession>A0A085NUR8</accession>
<dbReference type="EMBL" id="KL367474">
    <property type="protein sequence ID" value="KFD73214.1"/>
    <property type="molecule type" value="Genomic_DNA"/>
</dbReference>
<gene>
    <name evidence="1" type="ORF">M513_08042</name>
    <name evidence="2" type="ORF">M514_08042</name>
</gene>
<reference evidence="2 3" key="1">
    <citation type="journal article" date="2014" name="Nat. Genet.">
        <title>Genome and transcriptome of the porcine whipworm Trichuris suis.</title>
        <authorList>
            <person name="Jex A.R."/>
            <person name="Nejsum P."/>
            <person name="Schwarz E.M."/>
            <person name="Hu L."/>
            <person name="Young N.D."/>
            <person name="Hall R.S."/>
            <person name="Korhonen P.K."/>
            <person name="Liao S."/>
            <person name="Thamsborg S."/>
            <person name="Xia J."/>
            <person name="Xu P."/>
            <person name="Wang S."/>
            <person name="Scheerlinck J.P."/>
            <person name="Hofmann A."/>
            <person name="Sternberg P.W."/>
            <person name="Wang J."/>
            <person name="Gasser R.B."/>
        </authorList>
    </citation>
    <scope>NUCLEOTIDE SEQUENCE [LARGE SCALE GENOMIC DNA]</scope>
    <source>
        <strain evidence="2">DCEP-RM93F</strain>
        <strain evidence="1">DCEP-RM93M</strain>
    </source>
</reference>
<sequence length="110" mass="12534">MPNETSRFLNYADENVAGSERYTQSGNTHGKVSIDDVSCDISERQRVTLQKNKKATHGRAAKRVLYWVSKFDERCGLQDSSRWNARQDSLVELKNDYSAAFMITMLTAHS</sequence>
<organism evidence="2">
    <name type="scientific">Trichuris suis</name>
    <name type="common">pig whipworm</name>
    <dbReference type="NCBI Taxonomy" id="68888"/>
    <lineage>
        <taxon>Eukaryota</taxon>
        <taxon>Metazoa</taxon>
        <taxon>Ecdysozoa</taxon>
        <taxon>Nematoda</taxon>
        <taxon>Enoplea</taxon>
        <taxon>Dorylaimia</taxon>
        <taxon>Trichinellida</taxon>
        <taxon>Trichuridae</taxon>
        <taxon>Trichuris</taxon>
    </lineage>
</organism>
<evidence type="ECO:0000313" key="3">
    <source>
        <dbReference type="Proteomes" id="UP000030764"/>
    </source>
</evidence>
<proteinExistence type="predicted"/>
<evidence type="ECO:0000313" key="1">
    <source>
        <dbReference type="EMBL" id="KFD51001.1"/>
    </source>
</evidence>
<protein>
    <submittedName>
        <fullName evidence="2">Uncharacterized protein</fullName>
    </submittedName>
</protein>